<accession>A0AAJ7WPU6</accession>
<dbReference type="PANTHER" id="PTHR13159:SF0">
    <property type="entry name" value="RADIAL SPOKE HEAD 6 HOMOLOG A"/>
    <property type="match status" value="1"/>
</dbReference>
<evidence type="ECO:0000256" key="5">
    <source>
        <dbReference type="ARBA" id="ARBA00023273"/>
    </source>
</evidence>
<dbReference type="GO" id="GO:0035082">
    <property type="term" value="P:axoneme assembly"/>
    <property type="evidence" value="ECO:0007669"/>
    <property type="project" value="TreeGrafter"/>
</dbReference>
<protein>
    <submittedName>
        <fullName evidence="8">Radial spoke head protein 6 homolog A-like</fullName>
    </submittedName>
</protein>
<feature type="compositionally biased region" description="Acidic residues" evidence="6">
    <location>
        <begin position="183"/>
        <end position="195"/>
    </location>
</feature>
<keyword evidence="5" id="KW-0966">Cell projection</keyword>
<dbReference type="AlphaFoldDB" id="A0AAJ7WPU6"/>
<keyword evidence="7" id="KW-1185">Reference proteome</keyword>
<dbReference type="GO" id="GO:0060294">
    <property type="term" value="P:cilium movement involved in cell motility"/>
    <property type="evidence" value="ECO:0007669"/>
    <property type="project" value="InterPro"/>
</dbReference>
<dbReference type="PANTHER" id="PTHR13159">
    <property type="entry name" value="RADIAL SPOKEHEAD-RELATED"/>
    <property type="match status" value="1"/>
</dbReference>
<evidence type="ECO:0000256" key="6">
    <source>
        <dbReference type="SAM" id="MobiDB-lite"/>
    </source>
</evidence>
<dbReference type="CDD" id="cd22963">
    <property type="entry name" value="DD_CrRSP4-like"/>
    <property type="match status" value="1"/>
</dbReference>
<evidence type="ECO:0000313" key="7">
    <source>
        <dbReference type="Proteomes" id="UP001318040"/>
    </source>
</evidence>
<feature type="compositionally biased region" description="Acidic residues" evidence="6">
    <location>
        <begin position="531"/>
        <end position="549"/>
    </location>
</feature>
<feature type="compositionally biased region" description="Basic and acidic residues" evidence="6">
    <location>
        <begin position="196"/>
        <end position="213"/>
    </location>
</feature>
<evidence type="ECO:0000256" key="3">
    <source>
        <dbReference type="ARBA" id="ARBA00023069"/>
    </source>
</evidence>
<feature type="compositionally biased region" description="Basic and acidic residues" evidence="6">
    <location>
        <begin position="506"/>
        <end position="530"/>
    </location>
</feature>
<dbReference type="Proteomes" id="UP001318040">
    <property type="component" value="Chromosome 6"/>
</dbReference>
<feature type="compositionally biased region" description="Basic and acidic residues" evidence="6">
    <location>
        <begin position="233"/>
        <end position="246"/>
    </location>
</feature>
<dbReference type="RefSeq" id="XP_032804353.1">
    <property type="nucleotide sequence ID" value="XM_032948462.1"/>
</dbReference>
<feature type="region of interest" description="Disordered" evidence="6">
    <location>
        <begin position="390"/>
        <end position="424"/>
    </location>
</feature>
<name>A0AAJ7WPU6_PETMA</name>
<comment type="subcellular location">
    <subcellularLocation>
        <location evidence="1">Cytoplasm</location>
        <location evidence="1">Cytoskeleton</location>
        <location evidence="1">Cilium axoneme</location>
    </subcellularLocation>
</comment>
<keyword evidence="2" id="KW-0963">Cytoplasm</keyword>
<feature type="region of interest" description="Disordered" evidence="6">
    <location>
        <begin position="180"/>
        <end position="246"/>
    </location>
</feature>
<dbReference type="Pfam" id="PF04712">
    <property type="entry name" value="Radial_spoke"/>
    <property type="match status" value="1"/>
</dbReference>
<keyword evidence="3" id="KW-0969">Cilium</keyword>
<gene>
    <name evidence="8" type="primary">LOC116939708</name>
</gene>
<feature type="region of interest" description="Disordered" evidence="6">
    <location>
        <begin position="500"/>
        <end position="549"/>
    </location>
</feature>
<keyword evidence="4" id="KW-0206">Cytoskeleton</keyword>
<reference evidence="8" key="1">
    <citation type="submission" date="2025-08" db="UniProtKB">
        <authorList>
            <consortium name="RefSeq"/>
        </authorList>
    </citation>
    <scope>IDENTIFICATION</scope>
    <source>
        <tissue evidence="8">Sperm</tissue>
    </source>
</reference>
<organism evidence="7 8">
    <name type="scientific">Petromyzon marinus</name>
    <name type="common">Sea lamprey</name>
    <dbReference type="NCBI Taxonomy" id="7757"/>
    <lineage>
        <taxon>Eukaryota</taxon>
        <taxon>Metazoa</taxon>
        <taxon>Chordata</taxon>
        <taxon>Craniata</taxon>
        <taxon>Vertebrata</taxon>
        <taxon>Cyclostomata</taxon>
        <taxon>Hyperoartia</taxon>
        <taxon>Petromyzontiformes</taxon>
        <taxon>Petromyzontidae</taxon>
        <taxon>Petromyzon</taxon>
    </lineage>
</organism>
<feature type="compositionally biased region" description="Acidic residues" evidence="6">
    <location>
        <begin position="394"/>
        <end position="415"/>
    </location>
</feature>
<dbReference type="GO" id="GO:0001534">
    <property type="term" value="C:radial spoke"/>
    <property type="evidence" value="ECO:0007669"/>
    <property type="project" value="InterPro"/>
</dbReference>
<proteinExistence type="predicted"/>
<evidence type="ECO:0000256" key="4">
    <source>
        <dbReference type="ARBA" id="ARBA00023212"/>
    </source>
</evidence>
<evidence type="ECO:0000313" key="8">
    <source>
        <dbReference type="RefSeq" id="XP_032804353.1"/>
    </source>
</evidence>
<evidence type="ECO:0000256" key="1">
    <source>
        <dbReference type="ARBA" id="ARBA00004430"/>
    </source>
</evidence>
<dbReference type="KEGG" id="pmrn:116939708"/>
<sequence>MDAAEGAAGMAKRCVAEESAKAFLLKAGGDGAQTSLYDHLASLLSRLLDERPNGALDMFEELSREVKRSRMAGVATTFRDERTTNAQDELAKLQRGLFPAANDKTDDDPDDEMVESPLPNLLEQAFYWEQAGVGLGREETFRILLALKQLVDEQPLQRCRFWGKVLATQGAYLVAEVEFREGEGEDEEEEGEEADAENKEGGEETDRTSRGRGESTSGQSEGEGNGAVDDDDYPKSEYKPPPVTRREAMRFGANRYTYFVTNEPGKPWEKLPWVTPAQIVTARRIRRLFTGHLDAPVISYPPFPGNEANLLRAQIARISAGTQVSPLGFYQFEEDEEGEEDAVGGRETCIENPDFEGIPVRELVDNLANWVHHTQHILPQGRCVWINPKQRSEDPEEEEQEEDEEDTEEPDEPEPEVGPPLLTPLSEDAEIEGTAPWTARLSSTAVPQHAFSVLRSNLWPGSYAYCKGKIFENLYMGWGVKYVAGGFSPALVPMPCSEYAGGPEVAEEKDPSVEEEQAYHDEEARRAAEKEDGEEEEEEEDEPEEEDDD</sequence>
<evidence type="ECO:0000256" key="2">
    <source>
        <dbReference type="ARBA" id="ARBA00022490"/>
    </source>
</evidence>
<dbReference type="InterPro" id="IPR006802">
    <property type="entry name" value="Radial_spoke"/>
</dbReference>